<comment type="caution">
    <text evidence="1">The sequence shown here is derived from an EMBL/GenBank/DDBJ whole genome shotgun (WGS) entry which is preliminary data.</text>
</comment>
<name>A0A9W6BHE1_9CHLO</name>
<gene>
    <name evidence="1" type="primary">PLESTBF000288</name>
    <name evidence="1" type="ORF">PLESTB_000589500</name>
</gene>
<protein>
    <submittedName>
        <fullName evidence="1">Uncharacterized protein</fullName>
    </submittedName>
</protein>
<dbReference type="Proteomes" id="UP001165080">
    <property type="component" value="Unassembled WGS sequence"/>
</dbReference>
<sequence>MRNSGPTTAAAIAASASVTAAAAVAATAAATVAATAATVAITTAAVTAPAAVTTAAVTTSFARSGLRPLLAHSLVQPAIYCRDPRQDILDILTHRVVIWY</sequence>
<evidence type="ECO:0000313" key="1">
    <source>
        <dbReference type="EMBL" id="GLC52159.1"/>
    </source>
</evidence>
<dbReference type="EMBL" id="BRXU01000005">
    <property type="protein sequence ID" value="GLC52159.1"/>
    <property type="molecule type" value="Genomic_DNA"/>
</dbReference>
<proteinExistence type="predicted"/>
<accession>A0A9W6BHE1</accession>
<keyword evidence="2" id="KW-1185">Reference proteome</keyword>
<dbReference type="AlphaFoldDB" id="A0A9W6BHE1"/>
<evidence type="ECO:0000313" key="2">
    <source>
        <dbReference type="Proteomes" id="UP001165080"/>
    </source>
</evidence>
<organism evidence="1 2">
    <name type="scientific">Pleodorina starrii</name>
    <dbReference type="NCBI Taxonomy" id="330485"/>
    <lineage>
        <taxon>Eukaryota</taxon>
        <taxon>Viridiplantae</taxon>
        <taxon>Chlorophyta</taxon>
        <taxon>core chlorophytes</taxon>
        <taxon>Chlorophyceae</taxon>
        <taxon>CS clade</taxon>
        <taxon>Chlamydomonadales</taxon>
        <taxon>Volvocaceae</taxon>
        <taxon>Pleodorina</taxon>
    </lineage>
</organism>
<reference evidence="1 2" key="1">
    <citation type="journal article" date="2023" name="Commun. Biol.">
        <title>Reorganization of the ancestral sex-determining regions during the evolution of trioecy in Pleodorina starrii.</title>
        <authorList>
            <person name="Takahashi K."/>
            <person name="Suzuki S."/>
            <person name="Kawai-Toyooka H."/>
            <person name="Yamamoto K."/>
            <person name="Hamaji T."/>
            <person name="Ootsuki R."/>
            <person name="Yamaguchi H."/>
            <person name="Kawachi M."/>
            <person name="Higashiyama T."/>
            <person name="Nozaki H."/>
        </authorList>
    </citation>
    <scope>NUCLEOTIDE SEQUENCE [LARGE SCALE GENOMIC DNA]</scope>
    <source>
        <strain evidence="1 2">NIES-4479</strain>
    </source>
</reference>